<feature type="domain" description="Protein kinase" evidence="24">
    <location>
        <begin position="1062"/>
        <end position="1335"/>
    </location>
</feature>
<dbReference type="PANTHER" id="PTHR24416">
    <property type="entry name" value="TYROSINE-PROTEIN KINASE RECEPTOR"/>
    <property type="match status" value="1"/>
</dbReference>
<dbReference type="InterPro" id="IPR006211">
    <property type="entry name" value="Furin-like_Cys-rich_dom"/>
</dbReference>
<keyword evidence="4" id="KW-0808">Transferase</keyword>
<keyword evidence="10 20" id="KW-0547">Nucleotide-binding</keyword>
<evidence type="ECO:0000256" key="1">
    <source>
        <dbReference type="ARBA" id="ARBA00004479"/>
    </source>
</evidence>
<dbReference type="InterPro" id="IPR020635">
    <property type="entry name" value="Tyr_kinase_cat_dom"/>
</dbReference>
<dbReference type="InterPro" id="IPR050122">
    <property type="entry name" value="RTK"/>
</dbReference>
<keyword evidence="26" id="KW-1185">Reference proteome</keyword>
<keyword evidence="16" id="KW-0675">Receptor</keyword>
<evidence type="ECO:0000256" key="21">
    <source>
        <dbReference type="SAM" id="MobiDB-lite"/>
    </source>
</evidence>
<evidence type="ECO:0000256" key="17">
    <source>
        <dbReference type="ARBA" id="ARBA00023180"/>
    </source>
</evidence>
<dbReference type="CDD" id="cd00064">
    <property type="entry name" value="FU"/>
    <property type="match status" value="1"/>
</dbReference>
<feature type="region of interest" description="Disordered" evidence="21">
    <location>
        <begin position="1508"/>
        <end position="1594"/>
    </location>
</feature>
<dbReference type="GO" id="GO:0042593">
    <property type="term" value="P:glucose homeostasis"/>
    <property type="evidence" value="ECO:0007669"/>
    <property type="project" value="TreeGrafter"/>
</dbReference>
<dbReference type="InterPro" id="IPR003961">
    <property type="entry name" value="FN3_dom"/>
</dbReference>
<dbReference type="InterPro" id="IPR000494">
    <property type="entry name" value="Rcpt_L-dom"/>
</dbReference>
<dbReference type="PROSITE" id="PS50011">
    <property type="entry name" value="PROTEIN_KINASE_DOM"/>
    <property type="match status" value="1"/>
</dbReference>
<evidence type="ECO:0000256" key="12">
    <source>
        <dbReference type="ARBA" id="ARBA00022840"/>
    </source>
</evidence>
<feature type="domain" description="Fibronectin type-III" evidence="25">
    <location>
        <begin position="892"/>
        <end position="992"/>
    </location>
</feature>
<feature type="compositionally biased region" description="Basic and acidic residues" evidence="21">
    <location>
        <begin position="1585"/>
        <end position="1594"/>
    </location>
</feature>
<dbReference type="InterPro" id="IPR013783">
    <property type="entry name" value="Ig-like_fold"/>
</dbReference>
<dbReference type="PROSITE" id="PS00109">
    <property type="entry name" value="PROTEIN_KINASE_TYR"/>
    <property type="match status" value="1"/>
</dbReference>
<dbReference type="FunFam" id="1.10.510.10:FF:000987">
    <property type="entry name" value="Receptor protein-tyrosine kinase"/>
    <property type="match status" value="1"/>
</dbReference>
<dbReference type="Gene3D" id="3.30.200.20">
    <property type="entry name" value="Phosphorylase Kinase, domain 1"/>
    <property type="match status" value="1"/>
</dbReference>
<dbReference type="WBParaSite" id="Pan_g14374.t1">
    <property type="protein sequence ID" value="Pan_g14374.t1"/>
    <property type="gene ID" value="Pan_g14374"/>
</dbReference>
<dbReference type="EC" id="2.7.10.1" evidence="2"/>
<comment type="catalytic activity">
    <reaction evidence="19">
        <text>L-tyrosyl-[protein] + ATP = O-phospho-L-tyrosyl-[protein] + ADP + H(+)</text>
        <dbReference type="Rhea" id="RHEA:10596"/>
        <dbReference type="Rhea" id="RHEA-COMP:10136"/>
        <dbReference type="Rhea" id="RHEA-COMP:20101"/>
        <dbReference type="ChEBI" id="CHEBI:15378"/>
        <dbReference type="ChEBI" id="CHEBI:30616"/>
        <dbReference type="ChEBI" id="CHEBI:46858"/>
        <dbReference type="ChEBI" id="CHEBI:61978"/>
        <dbReference type="ChEBI" id="CHEBI:456216"/>
        <dbReference type="EC" id="2.7.10.1"/>
    </reaction>
</comment>
<dbReference type="PROSITE" id="PS50853">
    <property type="entry name" value="FN3"/>
    <property type="match status" value="1"/>
</dbReference>
<dbReference type="SMART" id="SM00219">
    <property type="entry name" value="TyrKc"/>
    <property type="match status" value="1"/>
</dbReference>
<dbReference type="InterPro" id="IPR036941">
    <property type="entry name" value="Rcpt_L-dom_sf"/>
</dbReference>
<feature type="chain" id="PRO_5028844932" description="receptor protein-tyrosine kinase" evidence="23">
    <location>
        <begin position="25"/>
        <end position="1594"/>
    </location>
</feature>
<dbReference type="Pfam" id="PF00757">
    <property type="entry name" value="Furin-like"/>
    <property type="match status" value="1"/>
</dbReference>
<dbReference type="Gene3D" id="2.60.40.10">
    <property type="entry name" value="Immunoglobulins"/>
    <property type="match status" value="3"/>
</dbReference>
<reference evidence="26" key="1">
    <citation type="journal article" date="2013" name="Genetics">
        <title>The draft genome and transcriptome of Panagrellus redivivus are shaped by the harsh demands of a free-living lifestyle.</title>
        <authorList>
            <person name="Srinivasan J."/>
            <person name="Dillman A.R."/>
            <person name="Macchietto M.G."/>
            <person name="Heikkinen L."/>
            <person name="Lakso M."/>
            <person name="Fracchia K.M."/>
            <person name="Antoshechkin I."/>
            <person name="Mortazavi A."/>
            <person name="Wong G."/>
            <person name="Sternberg P.W."/>
        </authorList>
    </citation>
    <scope>NUCLEOTIDE SEQUENCE [LARGE SCALE GENOMIC DNA]</scope>
    <source>
        <strain evidence="26">MT8872</strain>
    </source>
</reference>
<dbReference type="Gene3D" id="1.10.510.10">
    <property type="entry name" value="Transferase(Phosphotransferase) domain 1"/>
    <property type="match status" value="1"/>
</dbReference>
<evidence type="ECO:0000256" key="14">
    <source>
        <dbReference type="ARBA" id="ARBA00023136"/>
    </source>
</evidence>
<evidence type="ECO:0000256" key="2">
    <source>
        <dbReference type="ARBA" id="ARBA00011902"/>
    </source>
</evidence>
<evidence type="ECO:0000256" key="19">
    <source>
        <dbReference type="ARBA" id="ARBA00051243"/>
    </source>
</evidence>
<dbReference type="GO" id="GO:0030424">
    <property type="term" value="C:axon"/>
    <property type="evidence" value="ECO:0007669"/>
    <property type="project" value="TreeGrafter"/>
</dbReference>
<evidence type="ECO:0000256" key="4">
    <source>
        <dbReference type="ARBA" id="ARBA00022679"/>
    </source>
</evidence>
<dbReference type="SUPFAM" id="SSF52058">
    <property type="entry name" value="L domain-like"/>
    <property type="match status" value="2"/>
</dbReference>
<evidence type="ECO:0000256" key="15">
    <source>
        <dbReference type="ARBA" id="ARBA00023137"/>
    </source>
</evidence>
<dbReference type="CDD" id="cd00063">
    <property type="entry name" value="FN3"/>
    <property type="match status" value="2"/>
</dbReference>
<protein>
    <recommendedName>
        <fullName evidence="2">receptor protein-tyrosine kinase</fullName>
        <ecNumber evidence="2">2.7.10.1</ecNumber>
    </recommendedName>
</protein>
<keyword evidence="17" id="KW-0325">Glycoprotein</keyword>
<keyword evidence="3" id="KW-0597">Phosphoprotein</keyword>
<evidence type="ECO:0000256" key="13">
    <source>
        <dbReference type="ARBA" id="ARBA00022989"/>
    </source>
</evidence>
<evidence type="ECO:0000259" key="25">
    <source>
        <dbReference type="PROSITE" id="PS50853"/>
    </source>
</evidence>
<keyword evidence="7" id="KW-0479">Metal-binding</keyword>
<evidence type="ECO:0000256" key="16">
    <source>
        <dbReference type="ARBA" id="ARBA00023170"/>
    </source>
</evidence>
<keyword evidence="6 22" id="KW-0812">Transmembrane</keyword>
<keyword evidence="18" id="KW-0464">Manganese</keyword>
<accession>A0A7E4UYN0</accession>
<evidence type="ECO:0000256" key="22">
    <source>
        <dbReference type="SAM" id="Phobius"/>
    </source>
</evidence>
<keyword evidence="14 22" id="KW-0472">Membrane</keyword>
<evidence type="ECO:0000256" key="20">
    <source>
        <dbReference type="PROSITE-ProRule" id="PRU10141"/>
    </source>
</evidence>
<dbReference type="InterPro" id="IPR006212">
    <property type="entry name" value="Furin_repeat"/>
</dbReference>
<dbReference type="Gene3D" id="3.80.20.20">
    <property type="entry name" value="Receptor L-domain"/>
    <property type="match status" value="2"/>
</dbReference>
<dbReference type="Pfam" id="PF01030">
    <property type="entry name" value="Recep_L_domain"/>
    <property type="match status" value="2"/>
</dbReference>
<dbReference type="SMART" id="SM00060">
    <property type="entry name" value="FN3"/>
    <property type="match status" value="3"/>
</dbReference>
<dbReference type="GO" id="GO:0051897">
    <property type="term" value="P:positive regulation of phosphatidylinositol 3-kinase/protein kinase B signal transduction"/>
    <property type="evidence" value="ECO:0007669"/>
    <property type="project" value="TreeGrafter"/>
</dbReference>
<evidence type="ECO:0000256" key="11">
    <source>
        <dbReference type="ARBA" id="ARBA00022777"/>
    </source>
</evidence>
<dbReference type="InterPro" id="IPR036116">
    <property type="entry name" value="FN3_sf"/>
</dbReference>
<dbReference type="GO" id="GO:0043410">
    <property type="term" value="P:positive regulation of MAPK cascade"/>
    <property type="evidence" value="ECO:0007669"/>
    <property type="project" value="TreeGrafter"/>
</dbReference>
<evidence type="ECO:0000256" key="6">
    <source>
        <dbReference type="ARBA" id="ARBA00022692"/>
    </source>
</evidence>
<dbReference type="GO" id="GO:0046872">
    <property type="term" value="F:metal ion binding"/>
    <property type="evidence" value="ECO:0007669"/>
    <property type="project" value="UniProtKB-KW"/>
</dbReference>
<feature type="region of interest" description="Disordered" evidence="21">
    <location>
        <begin position="1458"/>
        <end position="1495"/>
    </location>
</feature>
<dbReference type="InterPro" id="IPR009030">
    <property type="entry name" value="Growth_fac_rcpt_cys_sf"/>
</dbReference>
<evidence type="ECO:0000256" key="7">
    <source>
        <dbReference type="ARBA" id="ARBA00022723"/>
    </source>
</evidence>
<comment type="subcellular location">
    <subcellularLocation>
        <location evidence="1">Membrane</location>
        <topology evidence="1">Single-pass type I membrane protein</topology>
    </subcellularLocation>
</comment>
<dbReference type="GO" id="GO:0005524">
    <property type="term" value="F:ATP binding"/>
    <property type="evidence" value="ECO:0007669"/>
    <property type="project" value="UniProtKB-UniRule"/>
</dbReference>
<dbReference type="PROSITE" id="PS00107">
    <property type="entry name" value="PROTEIN_KINASE_ATP"/>
    <property type="match status" value="1"/>
</dbReference>
<dbReference type="InterPro" id="IPR001245">
    <property type="entry name" value="Ser-Thr/Tyr_kinase_cat_dom"/>
</dbReference>
<dbReference type="SUPFAM" id="SSF56112">
    <property type="entry name" value="Protein kinase-like (PK-like)"/>
    <property type="match status" value="1"/>
</dbReference>
<dbReference type="SMART" id="SM00261">
    <property type="entry name" value="FU"/>
    <property type="match status" value="1"/>
</dbReference>
<feature type="transmembrane region" description="Helical" evidence="22">
    <location>
        <begin position="995"/>
        <end position="1015"/>
    </location>
</feature>
<dbReference type="Proteomes" id="UP000492821">
    <property type="component" value="Unassembled WGS sequence"/>
</dbReference>
<keyword evidence="15" id="KW-0829">Tyrosine-protein kinase</keyword>
<dbReference type="InterPro" id="IPR017441">
    <property type="entry name" value="Protein_kinase_ATP_BS"/>
</dbReference>
<dbReference type="GO" id="GO:0005009">
    <property type="term" value="F:insulin receptor activity"/>
    <property type="evidence" value="ECO:0007669"/>
    <property type="project" value="TreeGrafter"/>
</dbReference>
<sequence length="1594" mass="180607">MWTSSYALLVTSVLLAVCPFPFNAHPSDERCGPIDIRNSPDRFFGPRGSSVSKLQLLRCVILDGDITISMIFGENVTYKITDFPVFKRLREITGSVLVYQVKGLTTLGHMFPNLRIIGGHSLIMNYALVIYQNDDLLDLGLNKLTTIRNGGVRITENARLCFIRYINWEDILIGNIRDVLIEQGSKQSSFTQKEVRVPTCKDSTCSVKDKTQCQYFQKTVLSCWNSTTCQRICPYHRLSNGDIGPGCAENGEKCHPMCIGGCMIPNDPTSCHTCRHVIHNGSCLRQCPDGYYRLINRRCVTRAECDAIPTINSTEGISKNSLLIWKSFRKRCHPECPDGYEEDEENPRRCRKCSGYCPKRCRGGTVDSIGEAMKYSHCNIIEGHLEVEIQIGSQTTPAEKFTEAFGNIQEITDYLNVRFTPSFISLHMFKSLHAIRGQNLINNRYALSVIENPNLRQIFGTDVNISNGFVTFQNNRVLCYNKIIKFMENTGLVKPGTNVSEIDVSPFSNGDRTVCETVPLEVDVPHILSYGFNVRWTKFDTNDMDHRKFLGYQLFYKKVDKPNENMSIDDDRSACADSWQMVFFKDSTAHSGDFIVGLEPYTWYAYYVQTRIVQHSGARNGISKIGFVRTLFGAPDPPRINDVQIRGPRSIYLAWDRPLKENGVVDHYMVTWTVSSNTNYVESDNPCDESPLRHSVSLLSGVTESPVDVTDAPDTCPADRGCCKCADKDETGLALVEKKVQDENPELTQSEKAKFENAVQNLVPEGETKEDESKELAKIENKSKAREARSIMAAAAEAKNDSNDNETFFKPTPTFAPVALNINSSGKVNVSTLNVVLHGLHHFTEYRIVIFACQDVREKEASCTPPILAATKIVRTDPLPEKDLVARDSVTVDYDTADLQDDQREKTRRIRWKAPDDPNGILRAFKVKVSTSEENTPIEQCVPYSEGVGETGVVFSGLTNGVYNVEVRTVSLAGVGNSTIIENAFEVNVPPLVEWYWIVAGVICLLFIIFIFSYIGNRSYFQMMLSTKMREYLQQTISANPDYLSTMDVYTPDEWEVKREMITIYEEIGRGTFGKVYRGVGNSITSVSGVKFGRCAIKTVADSATQAERLHFLIEASVMKLFNTAFVIKLLGVVSSCQNLLVIMEMMELGNLRDYLRARRPNSEENVNDAPLPPMISYFKWAAQIADGMAYLEDLKFCHRDLAARNCMVTTDETVKIGDFGMARDIYYHEYYKPSGKRLMPVRWMSPESLKDGRFTSKSDVWSYGVVLYEMLTLGQQPYGGLANDQVFNYIGVKRGVLLRPVGCPDYWYDLMRTCWKYDARDRPAFYQIFHHLKTTIETIFKDPRSLEEAQKVFDVAHCVNHRKERLEDSTYDFEFKEEVMNLPQNHLLEGLENEEQNQISSDQRNFADLQYYKTGFDAEGTPRASVDEGDPEEGQFQMKVLKDLKLPDKKMREALMAQPEIIVKRTKDKDKDKPKEKERKKASTTNGKAEPISRERQIAEAAEKAMQNLDSTAPPYQPMENINEPAQLHHSNDLRHRPKSSDIAAMEPVAVHIRQESDKSLGGGSRYRPPETACNDLDYENEANQEKRPLNPK</sequence>
<evidence type="ECO:0000256" key="10">
    <source>
        <dbReference type="ARBA" id="ARBA00022741"/>
    </source>
</evidence>
<evidence type="ECO:0000256" key="9">
    <source>
        <dbReference type="ARBA" id="ARBA00022737"/>
    </source>
</evidence>
<proteinExistence type="predicted"/>
<evidence type="ECO:0000256" key="3">
    <source>
        <dbReference type="ARBA" id="ARBA00022553"/>
    </source>
</evidence>
<dbReference type="InterPro" id="IPR000719">
    <property type="entry name" value="Prot_kinase_dom"/>
</dbReference>
<dbReference type="GO" id="GO:0043560">
    <property type="term" value="F:insulin receptor substrate binding"/>
    <property type="evidence" value="ECO:0007669"/>
    <property type="project" value="TreeGrafter"/>
</dbReference>
<evidence type="ECO:0000256" key="5">
    <source>
        <dbReference type="ARBA" id="ARBA00022685"/>
    </source>
</evidence>
<dbReference type="PRINTS" id="PR00109">
    <property type="entry name" value="TYRKINASE"/>
</dbReference>
<keyword evidence="9" id="KW-0677">Repeat</keyword>
<evidence type="ECO:0000259" key="24">
    <source>
        <dbReference type="PROSITE" id="PS50011"/>
    </source>
</evidence>
<name>A0A7E4UYN0_PANRE</name>
<keyword evidence="12 20" id="KW-0067">ATP-binding</keyword>
<evidence type="ECO:0000256" key="23">
    <source>
        <dbReference type="SAM" id="SignalP"/>
    </source>
</evidence>
<dbReference type="GO" id="GO:0005899">
    <property type="term" value="C:insulin receptor complex"/>
    <property type="evidence" value="ECO:0007669"/>
    <property type="project" value="TreeGrafter"/>
</dbReference>
<keyword evidence="13 22" id="KW-1133">Transmembrane helix</keyword>
<dbReference type="Pfam" id="PF07714">
    <property type="entry name" value="PK_Tyr_Ser-Thr"/>
    <property type="match status" value="1"/>
</dbReference>
<feature type="binding site" evidence="20">
    <location>
        <position position="1098"/>
    </location>
    <ligand>
        <name>ATP</name>
        <dbReference type="ChEBI" id="CHEBI:30616"/>
    </ligand>
</feature>
<dbReference type="InterPro" id="IPR008266">
    <property type="entry name" value="Tyr_kinase_AS"/>
</dbReference>
<evidence type="ECO:0000313" key="26">
    <source>
        <dbReference type="Proteomes" id="UP000492821"/>
    </source>
</evidence>
<keyword evidence="8 23" id="KW-0732">Signal</keyword>
<feature type="signal peptide" evidence="23">
    <location>
        <begin position="1"/>
        <end position="24"/>
    </location>
</feature>
<evidence type="ECO:0000256" key="8">
    <source>
        <dbReference type="ARBA" id="ARBA00022729"/>
    </source>
</evidence>
<dbReference type="SUPFAM" id="SSF49265">
    <property type="entry name" value="Fibronectin type III"/>
    <property type="match status" value="2"/>
</dbReference>
<evidence type="ECO:0000313" key="27">
    <source>
        <dbReference type="WBParaSite" id="Pan_g14374.t1"/>
    </source>
</evidence>
<dbReference type="InterPro" id="IPR011009">
    <property type="entry name" value="Kinase-like_dom_sf"/>
</dbReference>
<reference evidence="27" key="2">
    <citation type="submission" date="2020-10" db="UniProtKB">
        <authorList>
            <consortium name="WormBaseParasite"/>
        </authorList>
    </citation>
    <scope>IDENTIFICATION</scope>
</reference>
<feature type="compositionally biased region" description="Basic and acidic residues" evidence="21">
    <location>
        <begin position="1463"/>
        <end position="1482"/>
    </location>
</feature>
<organism evidence="26 27">
    <name type="scientific">Panagrellus redivivus</name>
    <name type="common">Microworm</name>
    <dbReference type="NCBI Taxonomy" id="6233"/>
    <lineage>
        <taxon>Eukaryota</taxon>
        <taxon>Metazoa</taxon>
        <taxon>Ecdysozoa</taxon>
        <taxon>Nematoda</taxon>
        <taxon>Chromadorea</taxon>
        <taxon>Rhabditida</taxon>
        <taxon>Tylenchina</taxon>
        <taxon>Panagrolaimomorpha</taxon>
        <taxon>Panagrolaimoidea</taxon>
        <taxon>Panagrolaimidae</taxon>
        <taxon>Panagrellus</taxon>
    </lineage>
</organism>
<dbReference type="CDD" id="cd05032">
    <property type="entry name" value="PTKc_InsR_like"/>
    <property type="match status" value="1"/>
</dbReference>
<keyword evidence="5" id="KW-0165">Cleavage on pair of basic residues</keyword>
<dbReference type="SUPFAM" id="SSF57184">
    <property type="entry name" value="Growth factor receptor domain"/>
    <property type="match status" value="1"/>
</dbReference>
<keyword evidence="11" id="KW-0418">Kinase</keyword>
<dbReference type="PANTHER" id="PTHR24416:SF525">
    <property type="entry name" value="INSULIN-LIKE RECEPTOR"/>
    <property type="match status" value="1"/>
</dbReference>
<evidence type="ECO:0000256" key="18">
    <source>
        <dbReference type="ARBA" id="ARBA00023211"/>
    </source>
</evidence>
<dbReference type="Gene3D" id="2.10.220.10">
    <property type="entry name" value="Hormone Receptor, Insulin-like Growth Factor Receptor 1, Chain A, domain 2"/>
    <property type="match status" value="1"/>
</dbReference>